<dbReference type="HOGENOM" id="CLU_047287_0_0_1"/>
<sequence>MHTVKEVICLGPGGYCTQFPMECTIGDLGQEIKQPSNPFANLSQCVLCCAQVNALKVMLPEMDTDARYKIPRGAVDMGKGMLLLRPQQKVWYFGKSEEEKYLFEQLSIDWVCQWGCLHLPNGQIAHSQFVEIDLYKKCQLRNSRNVKIVHNDIEDFAEVWFYFLNTTACSANSNDSDSGSSDIGNNMNAYAVVSVYSWPDPDLLRQSSGALWALPVDQIQSVVSMQPLPPLAGECNDRWFVVEKPGLDNAIFTGHEEDMNDL</sequence>
<protein>
    <submittedName>
        <fullName evidence="1">Uncharacterized protein</fullName>
    </submittedName>
</protein>
<reference evidence="1 2" key="1">
    <citation type="submission" date="2014-04" db="EMBL/GenBank/DDBJ databases">
        <title>Evolutionary Origins and Diversification of the Mycorrhizal Mutualists.</title>
        <authorList>
            <consortium name="DOE Joint Genome Institute"/>
            <consortium name="Mycorrhizal Genomics Consortium"/>
            <person name="Kohler A."/>
            <person name="Kuo A."/>
            <person name="Nagy L.G."/>
            <person name="Floudas D."/>
            <person name="Copeland A."/>
            <person name="Barry K.W."/>
            <person name="Cichocki N."/>
            <person name="Veneault-Fourrey C."/>
            <person name="LaButti K."/>
            <person name="Lindquist E.A."/>
            <person name="Lipzen A."/>
            <person name="Lundell T."/>
            <person name="Morin E."/>
            <person name="Murat C."/>
            <person name="Riley R."/>
            <person name="Ohm R."/>
            <person name="Sun H."/>
            <person name="Tunlid A."/>
            <person name="Henrissat B."/>
            <person name="Grigoriev I.V."/>
            <person name="Hibbett D.S."/>
            <person name="Martin F."/>
        </authorList>
    </citation>
    <scope>NUCLEOTIDE SEQUENCE [LARGE SCALE GENOMIC DNA]</scope>
    <source>
        <strain evidence="1 2">FD-317 M1</strain>
    </source>
</reference>
<gene>
    <name evidence="1" type="ORF">GYMLUDRAFT_62546</name>
</gene>
<keyword evidence="2" id="KW-1185">Reference proteome</keyword>
<name>A0A0D0CBJ8_9AGAR</name>
<dbReference type="OrthoDB" id="2669721at2759"/>
<proteinExistence type="predicted"/>
<dbReference type="EMBL" id="KN834806">
    <property type="protein sequence ID" value="KIK55417.1"/>
    <property type="molecule type" value="Genomic_DNA"/>
</dbReference>
<organism evidence="1 2">
    <name type="scientific">Collybiopsis luxurians FD-317 M1</name>
    <dbReference type="NCBI Taxonomy" id="944289"/>
    <lineage>
        <taxon>Eukaryota</taxon>
        <taxon>Fungi</taxon>
        <taxon>Dikarya</taxon>
        <taxon>Basidiomycota</taxon>
        <taxon>Agaricomycotina</taxon>
        <taxon>Agaricomycetes</taxon>
        <taxon>Agaricomycetidae</taxon>
        <taxon>Agaricales</taxon>
        <taxon>Marasmiineae</taxon>
        <taxon>Omphalotaceae</taxon>
        <taxon>Collybiopsis</taxon>
        <taxon>Collybiopsis luxurians</taxon>
    </lineage>
</organism>
<dbReference type="AlphaFoldDB" id="A0A0D0CBJ8"/>
<dbReference type="Proteomes" id="UP000053593">
    <property type="component" value="Unassembled WGS sequence"/>
</dbReference>
<evidence type="ECO:0000313" key="2">
    <source>
        <dbReference type="Proteomes" id="UP000053593"/>
    </source>
</evidence>
<evidence type="ECO:0000313" key="1">
    <source>
        <dbReference type="EMBL" id="KIK55417.1"/>
    </source>
</evidence>
<accession>A0A0D0CBJ8</accession>